<evidence type="ECO:0000256" key="1">
    <source>
        <dbReference type="SAM" id="SignalP"/>
    </source>
</evidence>
<gene>
    <name evidence="2" type="primary">Acey_s0739.g1964</name>
    <name evidence="2" type="ORF">Y032_0739g1964</name>
</gene>
<keyword evidence="3" id="KW-1185">Reference proteome</keyword>
<comment type="caution">
    <text evidence="2">The sequence shown here is derived from an EMBL/GenBank/DDBJ whole genome shotgun (WGS) entry which is preliminary data.</text>
</comment>
<dbReference type="Proteomes" id="UP000024635">
    <property type="component" value="Unassembled WGS sequence"/>
</dbReference>
<evidence type="ECO:0000313" key="3">
    <source>
        <dbReference type="Proteomes" id="UP000024635"/>
    </source>
</evidence>
<name>A0A016WGN2_9BILA</name>
<evidence type="ECO:0000313" key="2">
    <source>
        <dbReference type="EMBL" id="EYC38158.1"/>
    </source>
</evidence>
<feature type="signal peptide" evidence="1">
    <location>
        <begin position="1"/>
        <end position="26"/>
    </location>
</feature>
<keyword evidence="1" id="KW-0732">Signal</keyword>
<dbReference type="AlphaFoldDB" id="A0A016WGN2"/>
<accession>A0A016WGN2</accession>
<proteinExistence type="predicted"/>
<organism evidence="2 3">
    <name type="scientific">Ancylostoma ceylanicum</name>
    <dbReference type="NCBI Taxonomy" id="53326"/>
    <lineage>
        <taxon>Eukaryota</taxon>
        <taxon>Metazoa</taxon>
        <taxon>Ecdysozoa</taxon>
        <taxon>Nematoda</taxon>
        <taxon>Chromadorea</taxon>
        <taxon>Rhabditida</taxon>
        <taxon>Rhabditina</taxon>
        <taxon>Rhabditomorpha</taxon>
        <taxon>Strongyloidea</taxon>
        <taxon>Ancylostomatidae</taxon>
        <taxon>Ancylostomatinae</taxon>
        <taxon>Ancylostoma</taxon>
    </lineage>
</organism>
<dbReference type="EMBL" id="JARK01000339">
    <property type="protein sequence ID" value="EYC38158.1"/>
    <property type="molecule type" value="Genomic_DNA"/>
</dbReference>
<protein>
    <submittedName>
        <fullName evidence="2">Uncharacterized protein</fullName>
    </submittedName>
</protein>
<feature type="chain" id="PRO_5001490708" evidence="1">
    <location>
        <begin position="27"/>
        <end position="86"/>
    </location>
</feature>
<reference evidence="3" key="1">
    <citation type="journal article" date="2015" name="Nat. Genet.">
        <title>The genome and transcriptome of the zoonotic hookworm Ancylostoma ceylanicum identify infection-specific gene families.</title>
        <authorList>
            <person name="Schwarz E.M."/>
            <person name="Hu Y."/>
            <person name="Antoshechkin I."/>
            <person name="Miller M.M."/>
            <person name="Sternberg P.W."/>
            <person name="Aroian R.V."/>
        </authorList>
    </citation>
    <scope>NUCLEOTIDE SEQUENCE</scope>
    <source>
        <strain evidence="3">HY135</strain>
    </source>
</reference>
<sequence>MISPFQMDFQFFLAVFWLLATQSAIAHIDFDIHRRWKGQYLDTDPEYQKLLKLNAVTAPFPVKNPEALASELLNINGKMGNQLNSR</sequence>